<sequence>MIRSFCQKLLTGVRTRILAWYVVLIALCGLISILAVREILFLQLQERLEQSLEREAAQMQLLAKNRSRNQSAAQVFDRYFERYIAHDNEFTLAFIGGRLYRTMPEAFPGSLRASGALVDYWGRLQLQEEGTRSSSMGEKFLYISVPLQFEGRLQGTLVVAYCISCERQEVERSVQLVAQVFLAVMVLASTLAWITAGRVLAPLRLLAETAHSISETDLTQRLAIDDPGELGELALTFNQMLDRLENAFASQRQFISDAGHELRTPITIIRGHLELMGDDPAERAETMALVQDELDRINRFVEDLLLLAKAERPDFLFLELVDIGDLTDELLAKARALAPRRWCIEAQGSGQVVADRQRLTQAVMNLAQNAVKQTRPGDRIAIGTALRGRWVHVWVSDSGPGIAPEDHQRIFERFERGSASHYEGSGLGLAIVRAIAAAHGGSVQLESEVGKGATFIVIVPLDPPGQITDDLQPLRH</sequence>
<evidence type="ECO:0000256" key="7">
    <source>
        <dbReference type="ARBA" id="ARBA00022777"/>
    </source>
</evidence>
<keyword evidence="9" id="KW-0902">Two-component regulatory system</keyword>
<dbReference type="OrthoDB" id="9763461at2"/>
<evidence type="ECO:0000313" key="14">
    <source>
        <dbReference type="EMBL" id="AGY57784.1"/>
    </source>
</evidence>
<dbReference type="HOGENOM" id="CLU_000445_89_6_3"/>
<keyword evidence="4" id="KW-0597">Phosphoprotein</keyword>
<gene>
    <name evidence="14" type="ORF">GKIL_1538</name>
</gene>
<dbReference type="SMART" id="SM00388">
    <property type="entry name" value="HisKA"/>
    <property type="match status" value="1"/>
</dbReference>
<dbReference type="InterPro" id="IPR005467">
    <property type="entry name" value="His_kinase_dom"/>
</dbReference>
<dbReference type="Proteomes" id="UP000017396">
    <property type="component" value="Chromosome"/>
</dbReference>
<dbReference type="InterPro" id="IPR050428">
    <property type="entry name" value="TCS_sensor_his_kinase"/>
</dbReference>
<evidence type="ECO:0000256" key="2">
    <source>
        <dbReference type="ARBA" id="ARBA00004370"/>
    </source>
</evidence>
<dbReference type="Gene3D" id="3.30.565.10">
    <property type="entry name" value="Histidine kinase-like ATPase, C-terminal domain"/>
    <property type="match status" value="1"/>
</dbReference>
<keyword evidence="10 11" id="KW-0472">Membrane</keyword>
<dbReference type="Pfam" id="PF02518">
    <property type="entry name" value="HATPase_c"/>
    <property type="match status" value="1"/>
</dbReference>
<evidence type="ECO:0000313" key="15">
    <source>
        <dbReference type="Proteomes" id="UP000017396"/>
    </source>
</evidence>
<evidence type="ECO:0000256" key="11">
    <source>
        <dbReference type="SAM" id="Phobius"/>
    </source>
</evidence>
<comment type="catalytic activity">
    <reaction evidence="1">
        <text>ATP + protein L-histidine = ADP + protein N-phospho-L-histidine.</text>
        <dbReference type="EC" id="2.7.13.3"/>
    </reaction>
</comment>
<dbReference type="Pfam" id="PF00672">
    <property type="entry name" value="HAMP"/>
    <property type="match status" value="1"/>
</dbReference>
<organism evidence="14 15">
    <name type="scientific">Gloeobacter kilaueensis (strain ATCC BAA-2537 / CCAP 1431/1 / ULC 316 / JS1)</name>
    <dbReference type="NCBI Taxonomy" id="1183438"/>
    <lineage>
        <taxon>Bacteria</taxon>
        <taxon>Bacillati</taxon>
        <taxon>Cyanobacteriota</taxon>
        <taxon>Cyanophyceae</taxon>
        <taxon>Gloeobacterales</taxon>
        <taxon>Gloeobacteraceae</taxon>
        <taxon>Gloeobacter</taxon>
    </lineage>
</organism>
<dbReference type="InterPro" id="IPR036097">
    <property type="entry name" value="HisK_dim/P_sf"/>
</dbReference>
<dbReference type="CDD" id="cd06225">
    <property type="entry name" value="HAMP"/>
    <property type="match status" value="1"/>
</dbReference>
<dbReference type="Pfam" id="PF00512">
    <property type="entry name" value="HisKA"/>
    <property type="match status" value="1"/>
</dbReference>
<dbReference type="PRINTS" id="PR00344">
    <property type="entry name" value="BCTRLSENSOR"/>
</dbReference>
<evidence type="ECO:0000259" key="12">
    <source>
        <dbReference type="PROSITE" id="PS50109"/>
    </source>
</evidence>
<dbReference type="CDD" id="cd00075">
    <property type="entry name" value="HATPase"/>
    <property type="match status" value="1"/>
</dbReference>
<dbReference type="SUPFAM" id="SSF47384">
    <property type="entry name" value="Homodimeric domain of signal transducing histidine kinase"/>
    <property type="match status" value="1"/>
</dbReference>
<evidence type="ECO:0000256" key="10">
    <source>
        <dbReference type="ARBA" id="ARBA00023136"/>
    </source>
</evidence>
<protein>
    <recommendedName>
        <fullName evidence="3">histidine kinase</fullName>
        <ecNumber evidence="3">2.7.13.3</ecNumber>
    </recommendedName>
</protein>
<evidence type="ECO:0000256" key="1">
    <source>
        <dbReference type="ARBA" id="ARBA00000085"/>
    </source>
</evidence>
<feature type="domain" description="HAMP" evidence="13">
    <location>
        <begin position="197"/>
        <end position="249"/>
    </location>
</feature>
<dbReference type="InterPro" id="IPR004358">
    <property type="entry name" value="Sig_transdc_His_kin-like_C"/>
</dbReference>
<reference evidence="14 15" key="1">
    <citation type="journal article" date="2013" name="PLoS ONE">
        <title>Cultivation and Complete Genome Sequencing of Gloeobacter kilaueensis sp. nov., from a Lava Cave in Kilauea Caldera, Hawai'i.</title>
        <authorList>
            <person name="Saw J.H."/>
            <person name="Schatz M."/>
            <person name="Brown M.V."/>
            <person name="Kunkel D.D."/>
            <person name="Foster J.S."/>
            <person name="Shick H."/>
            <person name="Christensen S."/>
            <person name="Hou S."/>
            <person name="Wan X."/>
            <person name="Donachie S.P."/>
        </authorList>
    </citation>
    <scope>NUCLEOTIDE SEQUENCE [LARGE SCALE GENOMIC DNA]</scope>
    <source>
        <strain evidence="15">JS</strain>
    </source>
</reference>
<dbReference type="SMART" id="SM00304">
    <property type="entry name" value="HAMP"/>
    <property type="match status" value="1"/>
</dbReference>
<name>U5QJI2_GLOK1</name>
<dbReference type="PANTHER" id="PTHR45436">
    <property type="entry name" value="SENSOR HISTIDINE KINASE YKOH"/>
    <property type="match status" value="1"/>
</dbReference>
<dbReference type="FunFam" id="1.10.287.130:FF:000001">
    <property type="entry name" value="Two-component sensor histidine kinase"/>
    <property type="match status" value="1"/>
</dbReference>
<dbReference type="SUPFAM" id="SSF158472">
    <property type="entry name" value="HAMP domain-like"/>
    <property type="match status" value="1"/>
</dbReference>
<feature type="transmembrane region" description="Helical" evidence="11">
    <location>
        <begin position="18"/>
        <end position="40"/>
    </location>
</feature>
<evidence type="ECO:0000256" key="6">
    <source>
        <dbReference type="ARBA" id="ARBA00022692"/>
    </source>
</evidence>
<dbReference type="EC" id="2.7.13.3" evidence="3"/>
<dbReference type="InterPro" id="IPR003661">
    <property type="entry name" value="HisK_dim/P_dom"/>
</dbReference>
<comment type="subcellular location">
    <subcellularLocation>
        <location evidence="2">Membrane</location>
    </subcellularLocation>
</comment>
<dbReference type="PROSITE" id="PS50109">
    <property type="entry name" value="HIS_KIN"/>
    <property type="match status" value="1"/>
</dbReference>
<evidence type="ECO:0000256" key="5">
    <source>
        <dbReference type="ARBA" id="ARBA00022679"/>
    </source>
</evidence>
<keyword evidence="5 14" id="KW-0808">Transferase</keyword>
<dbReference type="Gene3D" id="1.10.287.130">
    <property type="match status" value="1"/>
</dbReference>
<dbReference type="PATRIC" id="fig|1183438.3.peg.1514"/>
<dbReference type="InterPro" id="IPR003660">
    <property type="entry name" value="HAMP_dom"/>
</dbReference>
<dbReference type="CDD" id="cd00082">
    <property type="entry name" value="HisKA"/>
    <property type="match status" value="1"/>
</dbReference>
<dbReference type="GO" id="GO:0005886">
    <property type="term" value="C:plasma membrane"/>
    <property type="evidence" value="ECO:0007669"/>
    <property type="project" value="TreeGrafter"/>
</dbReference>
<evidence type="ECO:0000256" key="8">
    <source>
        <dbReference type="ARBA" id="ARBA00022989"/>
    </source>
</evidence>
<evidence type="ECO:0000259" key="13">
    <source>
        <dbReference type="PROSITE" id="PS50885"/>
    </source>
</evidence>
<keyword evidence="7 14" id="KW-0418">Kinase</keyword>
<keyword evidence="6 11" id="KW-0812">Transmembrane</keyword>
<evidence type="ECO:0000256" key="9">
    <source>
        <dbReference type="ARBA" id="ARBA00023012"/>
    </source>
</evidence>
<dbReference type="STRING" id="1183438.GKIL_1538"/>
<dbReference type="AlphaFoldDB" id="U5QJI2"/>
<dbReference type="SMART" id="SM00387">
    <property type="entry name" value="HATPase_c"/>
    <property type="match status" value="1"/>
</dbReference>
<dbReference type="GO" id="GO:0000155">
    <property type="term" value="F:phosphorelay sensor kinase activity"/>
    <property type="evidence" value="ECO:0007669"/>
    <property type="project" value="InterPro"/>
</dbReference>
<dbReference type="SUPFAM" id="SSF55874">
    <property type="entry name" value="ATPase domain of HSP90 chaperone/DNA topoisomerase II/histidine kinase"/>
    <property type="match status" value="1"/>
</dbReference>
<dbReference type="Gene3D" id="6.10.340.10">
    <property type="match status" value="1"/>
</dbReference>
<dbReference type="eggNOG" id="COG2205">
    <property type="taxonomic scope" value="Bacteria"/>
</dbReference>
<evidence type="ECO:0000256" key="4">
    <source>
        <dbReference type="ARBA" id="ARBA00022553"/>
    </source>
</evidence>
<keyword evidence="15" id="KW-1185">Reference proteome</keyword>
<dbReference type="PANTHER" id="PTHR45436:SF5">
    <property type="entry name" value="SENSOR HISTIDINE KINASE TRCS"/>
    <property type="match status" value="1"/>
</dbReference>
<dbReference type="EMBL" id="CP003587">
    <property type="protein sequence ID" value="AGY57784.1"/>
    <property type="molecule type" value="Genomic_DNA"/>
</dbReference>
<keyword evidence="8 11" id="KW-1133">Transmembrane helix</keyword>
<dbReference type="InterPro" id="IPR003594">
    <property type="entry name" value="HATPase_dom"/>
</dbReference>
<feature type="domain" description="Histidine kinase" evidence="12">
    <location>
        <begin position="257"/>
        <end position="463"/>
    </location>
</feature>
<evidence type="ECO:0000256" key="3">
    <source>
        <dbReference type="ARBA" id="ARBA00012438"/>
    </source>
</evidence>
<dbReference type="KEGG" id="glj:GKIL_1538"/>
<dbReference type="PROSITE" id="PS50885">
    <property type="entry name" value="HAMP"/>
    <property type="match status" value="1"/>
</dbReference>
<dbReference type="InterPro" id="IPR036890">
    <property type="entry name" value="HATPase_C_sf"/>
</dbReference>
<accession>U5QJI2</accession>
<proteinExistence type="predicted"/>